<comment type="caution">
    <text evidence="1">The sequence shown here is derived from an EMBL/GenBank/DDBJ whole genome shotgun (WGS) entry which is preliminary data.</text>
</comment>
<proteinExistence type="predicted"/>
<protein>
    <submittedName>
        <fullName evidence="1">Uncharacterized protein</fullName>
    </submittedName>
</protein>
<evidence type="ECO:0000313" key="1">
    <source>
        <dbReference type="EMBL" id="KAJ8632607.1"/>
    </source>
</evidence>
<gene>
    <name evidence="1" type="ORF">MRB53_025943</name>
</gene>
<dbReference type="EMBL" id="CM056816">
    <property type="protein sequence ID" value="KAJ8632607.1"/>
    <property type="molecule type" value="Genomic_DNA"/>
</dbReference>
<accession>A0ACC2LGH9</accession>
<evidence type="ECO:0000313" key="2">
    <source>
        <dbReference type="Proteomes" id="UP001234297"/>
    </source>
</evidence>
<keyword evidence="2" id="KW-1185">Reference proteome</keyword>
<dbReference type="Proteomes" id="UP001234297">
    <property type="component" value="Chromosome 8"/>
</dbReference>
<sequence>MLSFSAFHPVLLLLYNTFSTAAPLSHSVISKQIWANRHCSAIWEDLNLLAIYLRFGNYWPPLGNLLWLTNTFSNIGSALCQLRLKYGPIISLHVDSHTLVFICDASLAHKALVQNASTFSDRPPALAAGIILSKNQNNISSANYGPFWRLLRRNLMLEILHPSRIKSYSQGRKWFLDLLIETLKEHANSGESVCIIKNFEHSMFRLLLLMCFRQKFDENTVKKIETAHKRMLVSIMKSNFYPFLPKIGKLIFRKRWNDLLRMRHEQAELLVPLMRTCDDRSQGHEEDSKTFVFCYIDSLLGLELLEEGGRKLTKGEMVSLCSEFLTAGIASTSTSFQWIMANLVKHQDLQQKLVEEIVSVVGMEAEELGEEDLNRLLYLKAVILEGLRRHPPGHFVLPHAVSEEVTFEGCVIPKDTIVNFTVPDIGRDEKVWEDPMAFRQRDSWIVERMWI</sequence>
<reference evidence="1 2" key="1">
    <citation type="journal article" date="2022" name="Hortic Res">
        <title>A haplotype resolved chromosomal level avocado genome allows analysis of novel avocado genes.</title>
        <authorList>
            <person name="Nath O."/>
            <person name="Fletcher S.J."/>
            <person name="Hayward A."/>
            <person name="Shaw L.M."/>
            <person name="Masouleh A.K."/>
            <person name="Furtado A."/>
            <person name="Henry R.J."/>
            <person name="Mitter N."/>
        </authorList>
    </citation>
    <scope>NUCLEOTIDE SEQUENCE [LARGE SCALE GENOMIC DNA]</scope>
    <source>
        <strain evidence="2">cv. Hass</strain>
    </source>
</reference>
<name>A0ACC2LGH9_PERAE</name>
<organism evidence="1 2">
    <name type="scientific">Persea americana</name>
    <name type="common">Avocado</name>
    <dbReference type="NCBI Taxonomy" id="3435"/>
    <lineage>
        <taxon>Eukaryota</taxon>
        <taxon>Viridiplantae</taxon>
        <taxon>Streptophyta</taxon>
        <taxon>Embryophyta</taxon>
        <taxon>Tracheophyta</taxon>
        <taxon>Spermatophyta</taxon>
        <taxon>Magnoliopsida</taxon>
        <taxon>Magnoliidae</taxon>
        <taxon>Laurales</taxon>
        <taxon>Lauraceae</taxon>
        <taxon>Persea</taxon>
    </lineage>
</organism>